<dbReference type="Pfam" id="PF14017">
    <property type="entry name" value="DUF4233"/>
    <property type="match status" value="1"/>
</dbReference>
<sequence>MSGGVDTPAEHEPGADAPRDPAGGPDTTAGAPGTSPAAGEPRSVQRTLASIVLAFEIIVVFLAALVIWGLAPTENGTFDLPPWIALAAGGVVILGLVATIGLLRFRWGYGVGWAIQGLILAAGLLNPAMFFVGAIFGGLWAYCMVVGARIDRERTASADPGKEQE</sequence>
<evidence type="ECO:0000256" key="2">
    <source>
        <dbReference type="SAM" id="Phobius"/>
    </source>
</evidence>
<evidence type="ECO:0000256" key="1">
    <source>
        <dbReference type="SAM" id="MobiDB-lite"/>
    </source>
</evidence>
<proteinExistence type="predicted"/>
<evidence type="ECO:0000313" key="4">
    <source>
        <dbReference type="Proteomes" id="UP000325243"/>
    </source>
</evidence>
<feature type="compositionally biased region" description="Low complexity" evidence="1">
    <location>
        <begin position="21"/>
        <end position="41"/>
    </location>
</feature>
<keyword evidence="2" id="KW-0472">Membrane</keyword>
<dbReference type="EMBL" id="VSSB01000002">
    <property type="protein sequence ID" value="TYL50849.1"/>
    <property type="molecule type" value="Genomic_DNA"/>
</dbReference>
<evidence type="ECO:0000313" key="3">
    <source>
        <dbReference type="EMBL" id="TYL50849.1"/>
    </source>
</evidence>
<dbReference type="Proteomes" id="UP000325243">
    <property type="component" value="Unassembled WGS sequence"/>
</dbReference>
<reference evidence="3 4" key="1">
    <citation type="submission" date="2019-08" db="EMBL/GenBank/DDBJ databases">
        <authorList>
            <person name="Hu J."/>
        </authorList>
    </citation>
    <scope>NUCLEOTIDE SEQUENCE [LARGE SCALE GENOMIC DNA]</scope>
    <source>
        <strain evidence="3 4">NEAU-184</strain>
    </source>
</reference>
<dbReference type="RefSeq" id="WP_148734945.1">
    <property type="nucleotide sequence ID" value="NZ_VSSB01000002.1"/>
</dbReference>
<dbReference type="AlphaFoldDB" id="A0A5S4UYS2"/>
<feature type="region of interest" description="Disordered" evidence="1">
    <location>
        <begin position="1"/>
        <end position="41"/>
    </location>
</feature>
<dbReference type="InterPro" id="IPR025327">
    <property type="entry name" value="DUF4233"/>
</dbReference>
<keyword evidence="2" id="KW-0812">Transmembrane</keyword>
<organism evidence="3 4">
    <name type="scientific">Agromyces mariniharenae</name>
    <dbReference type="NCBI Taxonomy" id="2604423"/>
    <lineage>
        <taxon>Bacteria</taxon>
        <taxon>Bacillati</taxon>
        <taxon>Actinomycetota</taxon>
        <taxon>Actinomycetes</taxon>
        <taxon>Micrococcales</taxon>
        <taxon>Microbacteriaceae</taxon>
        <taxon>Agromyces</taxon>
    </lineage>
</organism>
<gene>
    <name evidence="3" type="ORF">FYC51_17020</name>
</gene>
<feature type="transmembrane region" description="Helical" evidence="2">
    <location>
        <begin position="117"/>
        <end position="142"/>
    </location>
</feature>
<keyword evidence="2" id="KW-1133">Transmembrane helix</keyword>
<feature type="transmembrane region" description="Helical" evidence="2">
    <location>
        <begin position="83"/>
        <end position="105"/>
    </location>
</feature>
<comment type="caution">
    <text evidence="3">The sequence shown here is derived from an EMBL/GenBank/DDBJ whole genome shotgun (WGS) entry which is preliminary data.</text>
</comment>
<protein>
    <submittedName>
        <fullName evidence="3">DUF4233 domain-containing protein</fullName>
    </submittedName>
</protein>
<name>A0A5S4UYS2_9MICO</name>
<feature type="transmembrane region" description="Helical" evidence="2">
    <location>
        <begin position="48"/>
        <end position="71"/>
    </location>
</feature>
<feature type="compositionally biased region" description="Basic and acidic residues" evidence="1">
    <location>
        <begin position="8"/>
        <end position="19"/>
    </location>
</feature>
<accession>A0A5S4UYS2</accession>
<keyword evidence="4" id="KW-1185">Reference proteome</keyword>